<proteinExistence type="predicted"/>
<accession>A0A806XAT2</accession>
<dbReference type="OrthoDB" id="8689507at2"/>
<evidence type="ECO:0000256" key="1">
    <source>
        <dbReference type="SAM" id="MobiDB-lite"/>
    </source>
</evidence>
<name>A0A806XAT2_9ENTR</name>
<gene>
    <name evidence="2" type="ORF">AO703_05840</name>
</gene>
<feature type="region of interest" description="Disordered" evidence="1">
    <location>
        <begin position="43"/>
        <end position="65"/>
    </location>
</feature>
<evidence type="ECO:0008006" key="4">
    <source>
        <dbReference type="Google" id="ProtNLM"/>
    </source>
</evidence>
<sequence length="65" mass="6995">MFVKPKDGLSVRCPVKGSPLPPDGAEVPANIFWRRRLRDGDVVPATPQTIAPAKGVSPKKEGETE</sequence>
<dbReference type="Proteomes" id="UP000069162">
    <property type="component" value="Chromosome"/>
</dbReference>
<dbReference type="InterPro" id="IPR024400">
    <property type="entry name" value="DUF2635"/>
</dbReference>
<dbReference type="KEGG" id="kle:AO703_05840"/>
<evidence type="ECO:0000313" key="3">
    <source>
        <dbReference type="Proteomes" id="UP000069162"/>
    </source>
</evidence>
<protein>
    <recommendedName>
        <fullName evidence="4">DUF2635 domain-containing protein</fullName>
    </recommendedName>
</protein>
<dbReference type="EMBL" id="CP012871">
    <property type="protein sequence ID" value="ALR75839.1"/>
    <property type="molecule type" value="Genomic_DNA"/>
</dbReference>
<reference evidence="3" key="1">
    <citation type="submission" date="2015-10" db="EMBL/GenBank/DDBJ databases">
        <title>Complete Genome Sequencing of Klebsiella sp. strain G5.</title>
        <authorList>
            <person name="Chan K.-G."/>
            <person name="Chen J.-W."/>
        </authorList>
    </citation>
    <scope>NUCLEOTIDE SEQUENCE [LARGE SCALE GENOMIC DNA]</scope>
    <source>
        <strain evidence="3">G5</strain>
    </source>
</reference>
<dbReference type="AlphaFoldDB" id="A0A806XAT2"/>
<evidence type="ECO:0000313" key="2">
    <source>
        <dbReference type="EMBL" id="ALR75839.1"/>
    </source>
</evidence>
<dbReference type="RefSeq" id="WP_062740574.1">
    <property type="nucleotide sequence ID" value="NZ_CP012871.1"/>
</dbReference>
<organism evidence="2 3">
    <name type="scientific">[Enterobacter] lignolyticus</name>
    <dbReference type="NCBI Taxonomy" id="1334193"/>
    <lineage>
        <taxon>Bacteria</taxon>
        <taxon>Pseudomonadati</taxon>
        <taxon>Pseudomonadota</taxon>
        <taxon>Gammaproteobacteria</taxon>
        <taxon>Enterobacterales</taxon>
        <taxon>Enterobacteriaceae</taxon>
        <taxon>Pluralibacter</taxon>
    </lineage>
</organism>
<dbReference type="Pfam" id="PF10948">
    <property type="entry name" value="DUF2635"/>
    <property type="match status" value="1"/>
</dbReference>